<dbReference type="PROSITE" id="PS50262">
    <property type="entry name" value="G_PROTEIN_RECEP_F1_2"/>
    <property type="match status" value="1"/>
</dbReference>
<dbReference type="InterPro" id="IPR017452">
    <property type="entry name" value="GPCR_Rhodpsn_7TM"/>
</dbReference>
<evidence type="ECO:0000256" key="7">
    <source>
        <dbReference type="ARBA" id="ARBA00023170"/>
    </source>
</evidence>
<dbReference type="SUPFAM" id="SSF81321">
    <property type="entry name" value="Family A G protein-coupled receptor-like"/>
    <property type="match status" value="1"/>
</dbReference>
<evidence type="ECO:0000313" key="15">
    <source>
        <dbReference type="EMBL" id="KAG5677936.1"/>
    </source>
</evidence>
<evidence type="ECO:0000256" key="11">
    <source>
        <dbReference type="RuleBase" id="RU000688"/>
    </source>
</evidence>
<evidence type="ECO:0000256" key="13">
    <source>
        <dbReference type="SAM" id="SignalP"/>
    </source>
</evidence>
<feature type="transmembrane region" description="Helical" evidence="12">
    <location>
        <begin position="404"/>
        <end position="425"/>
    </location>
</feature>
<evidence type="ECO:0000256" key="2">
    <source>
        <dbReference type="ARBA" id="ARBA00010663"/>
    </source>
</evidence>
<dbReference type="InterPro" id="IPR000276">
    <property type="entry name" value="GPCR_Rhodpsn"/>
</dbReference>
<sequence length="508" mass="57027">MRSVFKATVTLLLLQSVTISIQIDSSPTEERSEIIFRDEDFLKNDVINTIRRNVLDDKTVFNESDLQKAQEILPLSLSQQQQDVKHLSDLNGSDIVSSLYVGERTTIKSLSEETMTMSNISLLALTNFIGTIDGNFLKRINTHWLKFPPQPPSAHYTLATIYFIMAMFGLTGNALVIFLFIKCSSVRTPANNFILNLAISDFIIMLEAPIFIYNSFHLGPKSGDFACRVYGLMGATGGTVAIITLTAISIDRYNVIVYPLNPSRSTTNIRSRLMILFVWLYSLPFCLVPFFEIGGVGGYIPEGFLTACSFDYLDTSPKNYWFIFIYAMAAFFVPLTIITYCYIHILYVVLSAKKIQSSKEKNRTEVRLAFIVISIVGLWCAAWTPYCIVALMGISGYIDNITPLASMIPAITAKFAACIDPYLYAMTHPRFRKELEKIFCNTNAQSVSNYQTSIYSRGPSRRRGRTNNDSECESIEINSIRRPHYNQAESSFCENSGSAAVEVPAVKC</sequence>
<feature type="transmembrane region" description="Helical" evidence="12">
    <location>
        <begin position="368"/>
        <end position="398"/>
    </location>
</feature>
<evidence type="ECO:0000256" key="9">
    <source>
        <dbReference type="ARBA" id="ARBA00023224"/>
    </source>
</evidence>
<keyword evidence="5 11" id="KW-0297">G-protein coupled receptor</keyword>
<keyword evidence="16" id="KW-1185">Reference proteome</keyword>
<keyword evidence="10" id="KW-0716">Sensory transduction</keyword>
<gene>
    <name evidence="15" type="ORF">PVAND_007650</name>
</gene>
<feature type="signal peptide" evidence="13">
    <location>
        <begin position="1"/>
        <end position="20"/>
    </location>
</feature>
<dbReference type="GO" id="GO:0007601">
    <property type="term" value="P:visual perception"/>
    <property type="evidence" value="ECO:0007669"/>
    <property type="project" value="UniProtKB-KW"/>
</dbReference>
<evidence type="ECO:0000256" key="3">
    <source>
        <dbReference type="ARBA" id="ARBA00022692"/>
    </source>
</evidence>
<evidence type="ECO:0000256" key="12">
    <source>
        <dbReference type="SAM" id="Phobius"/>
    </source>
</evidence>
<feature type="transmembrane region" description="Helical" evidence="12">
    <location>
        <begin position="156"/>
        <end position="181"/>
    </location>
</feature>
<comment type="similarity">
    <text evidence="2 11">Belongs to the G-protein coupled receptor 1 family.</text>
</comment>
<evidence type="ECO:0000256" key="4">
    <source>
        <dbReference type="ARBA" id="ARBA00022989"/>
    </source>
</evidence>
<dbReference type="PANTHER" id="PTHR24240">
    <property type="entry name" value="OPSIN"/>
    <property type="match status" value="1"/>
</dbReference>
<dbReference type="OrthoDB" id="10015560at2759"/>
<keyword evidence="6 12" id="KW-0472">Membrane</keyword>
<dbReference type="PRINTS" id="PR00237">
    <property type="entry name" value="GPCRRHODOPSN"/>
</dbReference>
<dbReference type="SMART" id="SM01381">
    <property type="entry name" value="7TM_GPCR_Srsx"/>
    <property type="match status" value="1"/>
</dbReference>
<keyword evidence="9 11" id="KW-0807">Transducer</keyword>
<keyword evidence="7 11" id="KW-0675">Receptor</keyword>
<keyword evidence="4 12" id="KW-1133">Transmembrane helix</keyword>
<feature type="transmembrane region" description="Helical" evidence="12">
    <location>
        <begin position="193"/>
        <end position="212"/>
    </location>
</feature>
<keyword evidence="8" id="KW-0325">Glycoprotein</keyword>
<organism evidence="15 16">
    <name type="scientific">Polypedilum vanderplanki</name>
    <name type="common">Sleeping chironomid midge</name>
    <dbReference type="NCBI Taxonomy" id="319348"/>
    <lineage>
        <taxon>Eukaryota</taxon>
        <taxon>Metazoa</taxon>
        <taxon>Ecdysozoa</taxon>
        <taxon>Arthropoda</taxon>
        <taxon>Hexapoda</taxon>
        <taxon>Insecta</taxon>
        <taxon>Pterygota</taxon>
        <taxon>Neoptera</taxon>
        <taxon>Endopterygota</taxon>
        <taxon>Diptera</taxon>
        <taxon>Nematocera</taxon>
        <taxon>Chironomoidea</taxon>
        <taxon>Chironomidae</taxon>
        <taxon>Chironominae</taxon>
        <taxon>Polypedilum</taxon>
        <taxon>Polypedilum</taxon>
    </lineage>
</organism>
<dbReference type="GO" id="GO:0016020">
    <property type="term" value="C:membrane"/>
    <property type="evidence" value="ECO:0007669"/>
    <property type="project" value="UniProtKB-SubCell"/>
</dbReference>
<feature type="domain" description="G-protein coupled receptors family 1 profile" evidence="14">
    <location>
        <begin position="172"/>
        <end position="424"/>
    </location>
</feature>
<keyword evidence="10" id="KW-0844">Vision</keyword>
<dbReference type="PROSITE" id="PS00237">
    <property type="entry name" value="G_PROTEIN_RECEP_F1_1"/>
    <property type="match status" value="1"/>
</dbReference>
<evidence type="ECO:0000256" key="1">
    <source>
        <dbReference type="ARBA" id="ARBA00004141"/>
    </source>
</evidence>
<feature type="transmembrane region" description="Helical" evidence="12">
    <location>
        <begin position="273"/>
        <end position="300"/>
    </location>
</feature>
<comment type="subcellular location">
    <subcellularLocation>
        <location evidence="1">Membrane</location>
        <topology evidence="1">Multi-pass membrane protein</topology>
    </subcellularLocation>
</comment>
<evidence type="ECO:0000313" key="16">
    <source>
        <dbReference type="Proteomes" id="UP001107558"/>
    </source>
</evidence>
<accession>A0A9J6C7U6</accession>
<dbReference type="InterPro" id="IPR050125">
    <property type="entry name" value="GPCR_opsins"/>
</dbReference>
<evidence type="ECO:0000256" key="10">
    <source>
        <dbReference type="ARBA" id="ARBA00023305"/>
    </source>
</evidence>
<dbReference type="EMBL" id="JADBJN010000002">
    <property type="protein sequence ID" value="KAG5677936.1"/>
    <property type="molecule type" value="Genomic_DNA"/>
</dbReference>
<comment type="caution">
    <text evidence="15">The sequence shown here is derived from an EMBL/GenBank/DDBJ whole genome shotgun (WGS) entry which is preliminary data.</text>
</comment>
<dbReference type="AlphaFoldDB" id="A0A9J6C7U6"/>
<evidence type="ECO:0000256" key="5">
    <source>
        <dbReference type="ARBA" id="ARBA00023040"/>
    </source>
</evidence>
<proteinExistence type="inferred from homology"/>
<feature type="transmembrane region" description="Helical" evidence="12">
    <location>
        <begin position="320"/>
        <end position="347"/>
    </location>
</feature>
<evidence type="ECO:0000256" key="6">
    <source>
        <dbReference type="ARBA" id="ARBA00023136"/>
    </source>
</evidence>
<evidence type="ECO:0000256" key="8">
    <source>
        <dbReference type="ARBA" id="ARBA00023180"/>
    </source>
</evidence>
<feature type="transmembrane region" description="Helical" evidence="12">
    <location>
        <begin position="232"/>
        <end position="253"/>
    </location>
</feature>
<dbReference type="Pfam" id="PF00001">
    <property type="entry name" value="7tm_1"/>
    <property type="match status" value="1"/>
</dbReference>
<dbReference type="GO" id="GO:0004930">
    <property type="term" value="F:G protein-coupled receptor activity"/>
    <property type="evidence" value="ECO:0007669"/>
    <property type="project" value="UniProtKB-KW"/>
</dbReference>
<reference evidence="15" key="1">
    <citation type="submission" date="2021-03" db="EMBL/GenBank/DDBJ databases">
        <title>Chromosome level genome of the anhydrobiotic midge Polypedilum vanderplanki.</title>
        <authorList>
            <person name="Yoshida Y."/>
            <person name="Kikawada T."/>
            <person name="Gusev O."/>
        </authorList>
    </citation>
    <scope>NUCLEOTIDE SEQUENCE</scope>
    <source>
        <strain evidence="15">NIAS01</strain>
        <tissue evidence="15">Whole body or cell culture</tissue>
    </source>
</reference>
<dbReference type="Gene3D" id="1.20.1070.10">
    <property type="entry name" value="Rhodopsin 7-helix transmembrane proteins"/>
    <property type="match status" value="1"/>
</dbReference>
<keyword evidence="3 11" id="KW-0812">Transmembrane</keyword>
<evidence type="ECO:0000259" key="14">
    <source>
        <dbReference type="PROSITE" id="PS50262"/>
    </source>
</evidence>
<protein>
    <recommendedName>
        <fullName evidence="14">G-protein coupled receptors family 1 profile domain-containing protein</fullName>
    </recommendedName>
</protein>
<name>A0A9J6C7U6_POLVA</name>
<feature type="chain" id="PRO_5039899729" description="G-protein coupled receptors family 1 profile domain-containing protein" evidence="13">
    <location>
        <begin position="21"/>
        <end position="508"/>
    </location>
</feature>
<dbReference type="Proteomes" id="UP001107558">
    <property type="component" value="Chromosome 2"/>
</dbReference>
<keyword evidence="13" id="KW-0732">Signal</keyword>